<protein>
    <submittedName>
        <fullName evidence="3">Uncharacterized protein</fullName>
    </submittedName>
</protein>
<keyword evidence="2" id="KW-1133">Transmembrane helix</keyword>
<feature type="transmembrane region" description="Helical" evidence="2">
    <location>
        <begin position="198"/>
        <end position="217"/>
    </location>
</feature>
<keyword evidence="2" id="KW-0472">Membrane</keyword>
<reference evidence="3" key="1">
    <citation type="submission" date="2021-01" db="EMBL/GenBank/DDBJ databases">
        <authorList>
            <person name="Corre E."/>
            <person name="Pelletier E."/>
            <person name="Niang G."/>
            <person name="Scheremetjew M."/>
            <person name="Finn R."/>
            <person name="Kale V."/>
            <person name="Holt S."/>
            <person name="Cochrane G."/>
            <person name="Meng A."/>
            <person name="Brown T."/>
            <person name="Cohen L."/>
        </authorList>
    </citation>
    <scope>NUCLEOTIDE SEQUENCE</scope>
    <source>
        <strain evidence="3">CCMP 2712</strain>
    </source>
</reference>
<feature type="transmembrane region" description="Helical" evidence="2">
    <location>
        <begin position="26"/>
        <end position="46"/>
    </location>
</feature>
<evidence type="ECO:0000313" key="3">
    <source>
        <dbReference type="EMBL" id="CAE2337426.1"/>
    </source>
</evidence>
<dbReference type="AlphaFoldDB" id="A0A7S4U877"/>
<dbReference type="EMBL" id="HBKN01047446">
    <property type="protein sequence ID" value="CAE2337426.1"/>
    <property type="molecule type" value="Transcribed_RNA"/>
</dbReference>
<keyword evidence="2" id="KW-0812">Transmembrane</keyword>
<gene>
    <name evidence="3" type="ORF">GTHE00462_LOCUS37030</name>
</gene>
<feature type="compositionally biased region" description="Basic and acidic residues" evidence="1">
    <location>
        <begin position="158"/>
        <end position="170"/>
    </location>
</feature>
<feature type="compositionally biased region" description="Low complexity" evidence="1">
    <location>
        <begin position="138"/>
        <end position="155"/>
    </location>
</feature>
<feature type="compositionally biased region" description="Polar residues" evidence="1">
    <location>
        <begin position="91"/>
        <end position="107"/>
    </location>
</feature>
<sequence length="225" mass="23570">MALYGAVAPTSYVNRNPSKSPSKSNWNAGTVFLGIIAGALVISFLAGDQTVKAEQKAPHYQDLSGMPQFAPHAAAQQAQQASDSQMQQNSVAPTQSKQLAVQSQVASMQAPMPSRSKQSLQAAASATEQAPPAPQPAQAPSSPSASAGGSSSIASDILPKDIKGGKGKEISKSVEEAIQDKPNSSNSHYIAGHTDKEVHLLVIFFLLVGTGVVIYYMRKEQAPKQ</sequence>
<organism evidence="3">
    <name type="scientific">Guillardia theta</name>
    <name type="common">Cryptophyte</name>
    <name type="synonym">Cryptomonas phi</name>
    <dbReference type="NCBI Taxonomy" id="55529"/>
    <lineage>
        <taxon>Eukaryota</taxon>
        <taxon>Cryptophyceae</taxon>
        <taxon>Pyrenomonadales</taxon>
        <taxon>Geminigeraceae</taxon>
        <taxon>Guillardia</taxon>
    </lineage>
</organism>
<accession>A0A7S4U877</accession>
<feature type="region of interest" description="Disordered" evidence="1">
    <location>
        <begin position="71"/>
        <end position="170"/>
    </location>
</feature>
<feature type="compositionally biased region" description="Low complexity" evidence="1">
    <location>
        <begin position="71"/>
        <end position="90"/>
    </location>
</feature>
<evidence type="ECO:0000256" key="1">
    <source>
        <dbReference type="SAM" id="MobiDB-lite"/>
    </source>
</evidence>
<name>A0A7S4U877_GUITH</name>
<evidence type="ECO:0000256" key="2">
    <source>
        <dbReference type="SAM" id="Phobius"/>
    </source>
</evidence>
<proteinExistence type="predicted"/>
<feature type="compositionally biased region" description="Low complexity" evidence="1">
    <location>
        <begin position="118"/>
        <end position="130"/>
    </location>
</feature>